<dbReference type="AlphaFoldDB" id="A0A2N5UAF0"/>
<dbReference type="Proteomes" id="UP000235388">
    <property type="component" value="Unassembled WGS sequence"/>
</dbReference>
<proteinExistence type="predicted"/>
<dbReference type="PROSITE" id="PS50013">
    <property type="entry name" value="CHROMO_2"/>
    <property type="match status" value="1"/>
</dbReference>
<comment type="caution">
    <text evidence="2">The sequence shown here is derived from an EMBL/GenBank/DDBJ whole genome shotgun (WGS) entry which is preliminary data.</text>
</comment>
<protein>
    <recommendedName>
        <fullName evidence="1">Chromo domain-containing protein</fullName>
    </recommendedName>
</protein>
<reference evidence="2 3" key="1">
    <citation type="submission" date="2017-11" db="EMBL/GenBank/DDBJ databases">
        <title>De novo assembly and phasing of dikaryotic genomes from two isolates of Puccinia coronata f. sp. avenae, the causal agent of oat crown rust.</title>
        <authorList>
            <person name="Miller M.E."/>
            <person name="Zhang Y."/>
            <person name="Omidvar V."/>
            <person name="Sperschneider J."/>
            <person name="Schwessinger B."/>
            <person name="Raley C."/>
            <person name="Palmer J.M."/>
            <person name="Garnica D."/>
            <person name="Upadhyaya N."/>
            <person name="Rathjen J."/>
            <person name="Taylor J.M."/>
            <person name="Park R.F."/>
            <person name="Dodds P.N."/>
            <person name="Hirsch C.D."/>
            <person name="Kianian S.F."/>
            <person name="Figueroa M."/>
        </authorList>
    </citation>
    <scope>NUCLEOTIDE SEQUENCE [LARGE SCALE GENOMIC DNA]</scope>
    <source>
        <strain evidence="2">12NC29</strain>
    </source>
</reference>
<dbReference type="EMBL" id="PGCJ01000271">
    <property type="protein sequence ID" value="PLW34729.1"/>
    <property type="molecule type" value="Genomic_DNA"/>
</dbReference>
<evidence type="ECO:0000259" key="1">
    <source>
        <dbReference type="PROSITE" id="PS50013"/>
    </source>
</evidence>
<sequence length="112" mass="13044">MEAVPDVAESRVPATFRQAQKSERSKDWMGIQDNVKEKYYSDGDIVDWSKLKAVLDVRTVKKDKYEYLISWTGLTVGNDTWVAQNHIPGCLDDYLKQFRETHKQQYVKASKK</sequence>
<organism evidence="2 3">
    <name type="scientific">Puccinia coronata f. sp. avenae</name>
    <dbReference type="NCBI Taxonomy" id="200324"/>
    <lineage>
        <taxon>Eukaryota</taxon>
        <taxon>Fungi</taxon>
        <taxon>Dikarya</taxon>
        <taxon>Basidiomycota</taxon>
        <taxon>Pucciniomycotina</taxon>
        <taxon>Pucciniomycetes</taxon>
        <taxon>Pucciniales</taxon>
        <taxon>Pucciniaceae</taxon>
        <taxon>Puccinia</taxon>
    </lineage>
</organism>
<dbReference type="OrthoDB" id="2447315at2759"/>
<keyword evidence="3" id="KW-1185">Reference proteome</keyword>
<gene>
    <name evidence="2" type="ORF">PCANC_15054</name>
</gene>
<dbReference type="GO" id="GO:0006338">
    <property type="term" value="P:chromatin remodeling"/>
    <property type="evidence" value="ECO:0007669"/>
    <property type="project" value="UniProtKB-ARBA"/>
</dbReference>
<accession>A0A2N5UAF0</accession>
<evidence type="ECO:0000313" key="2">
    <source>
        <dbReference type="EMBL" id="PLW34729.1"/>
    </source>
</evidence>
<dbReference type="Gene3D" id="2.40.50.40">
    <property type="match status" value="1"/>
</dbReference>
<dbReference type="SUPFAM" id="SSF54160">
    <property type="entry name" value="Chromo domain-like"/>
    <property type="match status" value="1"/>
</dbReference>
<dbReference type="STRING" id="200324.A0A2N5UAF0"/>
<feature type="domain" description="Chromo" evidence="1">
    <location>
        <begin position="49"/>
        <end position="110"/>
    </location>
</feature>
<dbReference type="InterPro" id="IPR016197">
    <property type="entry name" value="Chromo-like_dom_sf"/>
</dbReference>
<dbReference type="InterPro" id="IPR000953">
    <property type="entry name" value="Chromo/chromo_shadow_dom"/>
</dbReference>
<dbReference type="Pfam" id="PF00385">
    <property type="entry name" value="Chromo"/>
    <property type="match status" value="1"/>
</dbReference>
<evidence type="ECO:0000313" key="3">
    <source>
        <dbReference type="Proteomes" id="UP000235388"/>
    </source>
</evidence>
<dbReference type="SMART" id="SM00298">
    <property type="entry name" value="CHROMO"/>
    <property type="match status" value="1"/>
</dbReference>
<name>A0A2N5UAF0_9BASI</name>
<dbReference type="InterPro" id="IPR023780">
    <property type="entry name" value="Chromo_domain"/>
</dbReference>